<keyword evidence="3 6" id="KW-0694">RNA-binding</keyword>
<evidence type="ECO:0000256" key="4">
    <source>
        <dbReference type="ARBA" id="ARBA00022980"/>
    </source>
</evidence>
<feature type="domain" description="Small ribosomal subunit protein uS4 N-terminal" evidence="9">
    <location>
        <begin position="3"/>
        <end position="92"/>
    </location>
</feature>
<dbReference type="FunFam" id="1.10.1050.10:FF:000002">
    <property type="entry name" value="30S ribosomal protein S4, chloroplastic"/>
    <property type="match status" value="1"/>
</dbReference>
<geneLocation type="chloroplast" evidence="10"/>
<keyword evidence="5 6" id="KW-0687">Ribonucleoprotein</keyword>
<proteinExistence type="inferred from homology"/>
<dbReference type="PANTHER" id="PTHR11831">
    <property type="entry name" value="30S 40S RIBOSOMAL PROTEIN"/>
    <property type="match status" value="1"/>
</dbReference>
<gene>
    <name evidence="6 10" type="primary">rps4</name>
    <name evidence="10" type="ORF">LEIZ167</name>
</gene>
<evidence type="ECO:0000313" key="10">
    <source>
        <dbReference type="EMBL" id="AKG50049.1"/>
    </source>
</evidence>
<keyword evidence="2 6" id="KW-0699">rRNA-binding</keyword>
<organism evidence="10">
    <name type="scientific">Undaria pinnatifida</name>
    <name type="common">Wakame</name>
    <name type="synonym">Alaria pinnatifida</name>
    <dbReference type="NCBI Taxonomy" id="74381"/>
    <lineage>
        <taxon>Eukaryota</taxon>
        <taxon>Sar</taxon>
        <taxon>Stramenopiles</taxon>
        <taxon>Ochrophyta</taxon>
        <taxon>PX clade</taxon>
        <taxon>Phaeophyceae</taxon>
        <taxon>Laminariales</taxon>
        <taxon>Alariaceae</taxon>
        <taxon>Undaria</taxon>
    </lineage>
</organism>
<dbReference type="InterPro" id="IPR001912">
    <property type="entry name" value="Ribosomal_uS4_N"/>
</dbReference>
<dbReference type="PROSITE" id="PS00632">
    <property type="entry name" value="RIBOSOMAL_S4"/>
    <property type="match status" value="1"/>
</dbReference>
<sequence>MVRYRGPRLKIIKRFGDLPGLTRKVVLKKQNLQGKEATEQKTPKASAYKIRLNEKQKLRYNYGITESQLLRYVKEARRRKGLTGFLLMQLLEMRLDNIIFRLGLAPTIPAARQIVNHGHVLINKKRVNIPSFQCRPNDSISFSTKPKTVALLKSNLNQGENATSNDNILNSHLEFNQKLLTGKILNLVNRKDLRFKINDMLVIEYYSRLA</sequence>
<evidence type="ECO:0000256" key="6">
    <source>
        <dbReference type="HAMAP-Rule" id="MF_01306"/>
    </source>
</evidence>
<evidence type="ECO:0000256" key="3">
    <source>
        <dbReference type="ARBA" id="ARBA00022884"/>
    </source>
</evidence>
<dbReference type="Gene3D" id="1.10.1050.10">
    <property type="entry name" value="Ribosomal Protein S4 Delta 41, Chain A, domain 1"/>
    <property type="match status" value="1"/>
</dbReference>
<dbReference type="AlphaFoldDB" id="A0A0R6ME58"/>
<comment type="function">
    <text evidence="6">With S5 and S12 plays an important role in translational accuracy.</text>
</comment>
<dbReference type="GO" id="GO:0015935">
    <property type="term" value="C:small ribosomal subunit"/>
    <property type="evidence" value="ECO:0007669"/>
    <property type="project" value="InterPro"/>
</dbReference>
<dbReference type="InterPro" id="IPR018079">
    <property type="entry name" value="Ribosomal_uS4_CS"/>
</dbReference>
<dbReference type="GO" id="GO:0003735">
    <property type="term" value="F:structural constituent of ribosome"/>
    <property type="evidence" value="ECO:0007669"/>
    <property type="project" value="InterPro"/>
</dbReference>
<dbReference type="PROSITE" id="PS50889">
    <property type="entry name" value="S4"/>
    <property type="match status" value="1"/>
</dbReference>
<feature type="domain" description="RNA-binding S4" evidence="8">
    <location>
        <begin position="93"/>
        <end position="157"/>
    </location>
</feature>
<evidence type="ECO:0000259" key="8">
    <source>
        <dbReference type="SMART" id="SM00363"/>
    </source>
</evidence>
<dbReference type="Pfam" id="PF00163">
    <property type="entry name" value="Ribosomal_S4"/>
    <property type="match status" value="1"/>
</dbReference>
<dbReference type="CDD" id="cd00165">
    <property type="entry name" value="S4"/>
    <property type="match status" value="1"/>
</dbReference>
<name>A0A0R6ME58_UNDPI</name>
<dbReference type="InterPro" id="IPR005709">
    <property type="entry name" value="Ribosomal_uS4_bac-type"/>
</dbReference>
<protein>
    <recommendedName>
        <fullName evidence="6">Small ribosomal subunit protein uS4c</fullName>
    </recommendedName>
</protein>
<comment type="similarity">
    <text evidence="1 6 7">Belongs to the universal ribosomal protein uS4 family.</text>
</comment>
<dbReference type="RefSeq" id="YP_009182624.1">
    <property type="nucleotide sequence ID" value="NC_028503.1"/>
</dbReference>
<dbReference type="InterPro" id="IPR022801">
    <property type="entry name" value="Ribosomal_uS4"/>
</dbReference>
<comment type="subcellular location">
    <subcellularLocation>
        <location evidence="6">Plastid</location>
        <location evidence="6">Chloroplast</location>
    </subcellularLocation>
</comment>
<dbReference type="GO" id="GO:0006412">
    <property type="term" value="P:translation"/>
    <property type="evidence" value="ECO:0007669"/>
    <property type="project" value="UniProtKB-UniRule"/>
</dbReference>
<evidence type="ECO:0000256" key="2">
    <source>
        <dbReference type="ARBA" id="ARBA00022730"/>
    </source>
</evidence>
<reference evidence="10" key="1">
    <citation type="journal article" date="2015" name="PLoS ONE">
        <title>Complete Plastid Genome Sequence of the Brown Alga Undaria pinnatifida.</title>
        <authorList>
            <person name="Zhang L."/>
            <person name="Wang X."/>
            <person name="Liu T."/>
            <person name="Wang G."/>
            <person name="Chi S."/>
            <person name="Liu C."/>
            <person name="Wang H."/>
        </authorList>
    </citation>
    <scope>NUCLEOTIDE SEQUENCE</scope>
</reference>
<keyword evidence="4 6" id="KW-0689">Ribosomal protein</keyword>
<comment type="subunit">
    <text evidence="6">Part of the 30S ribosomal subunit. Contacts protein S5. The interaction surface between S4 and S5 is involved in control of translational fidelity.</text>
</comment>
<dbReference type="SUPFAM" id="SSF55174">
    <property type="entry name" value="Alpha-L RNA-binding motif"/>
    <property type="match status" value="1"/>
</dbReference>
<dbReference type="Pfam" id="PF01479">
    <property type="entry name" value="S4"/>
    <property type="match status" value="1"/>
</dbReference>
<dbReference type="GO" id="GO:0019843">
    <property type="term" value="F:rRNA binding"/>
    <property type="evidence" value="ECO:0007669"/>
    <property type="project" value="UniProtKB-UniRule"/>
</dbReference>
<dbReference type="NCBIfam" id="TIGR01017">
    <property type="entry name" value="rpsD_bact"/>
    <property type="match status" value="1"/>
</dbReference>
<dbReference type="HAMAP" id="MF_01306_B">
    <property type="entry name" value="Ribosomal_uS4_B"/>
    <property type="match status" value="1"/>
</dbReference>
<dbReference type="FunFam" id="3.10.290.10:FF:000001">
    <property type="entry name" value="30S ribosomal protein S4"/>
    <property type="match status" value="1"/>
</dbReference>
<evidence type="ECO:0000256" key="5">
    <source>
        <dbReference type="ARBA" id="ARBA00023274"/>
    </source>
</evidence>
<evidence type="ECO:0000256" key="7">
    <source>
        <dbReference type="RuleBase" id="RU003699"/>
    </source>
</evidence>
<accession>A0A0R6ME58</accession>
<dbReference type="GO" id="GO:0042274">
    <property type="term" value="P:ribosomal small subunit biogenesis"/>
    <property type="evidence" value="ECO:0007669"/>
    <property type="project" value="TreeGrafter"/>
</dbReference>
<dbReference type="SMART" id="SM00363">
    <property type="entry name" value="S4"/>
    <property type="match status" value="1"/>
</dbReference>
<dbReference type="Gene3D" id="3.10.290.10">
    <property type="entry name" value="RNA-binding S4 domain"/>
    <property type="match status" value="1"/>
</dbReference>
<comment type="function">
    <text evidence="6">One of the primary rRNA binding proteins, it binds directly to 16S rRNA where it nucleates assembly of the body of the 30S subunit.</text>
</comment>
<dbReference type="GeneID" id="26381413"/>
<keyword evidence="10" id="KW-0934">Plastid</keyword>
<dbReference type="SMART" id="SM01390">
    <property type="entry name" value="Ribosomal_S4"/>
    <property type="match status" value="1"/>
</dbReference>
<keyword evidence="10" id="KW-0150">Chloroplast</keyword>
<dbReference type="GO" id="GO:0009507">
    <property type="term" value="C:chloroplast"/>
    <property type="evidence" value="ECO:0007669"/>
    <property type="project" value="UniProtKB-SubCell"/>
</dbReference>
<dbReference type="InterPro" id="IPR002942">
    <property type="entry name" value="S4_RNA-bd"/>
</dbReference>
<dbReference type="PANTHER" id="PTHR11831:SF4">
    <property type="entry name" value="SMALL RIBOSOMAL SUBUNIT PROTEIN US4M"/>
    <property type="match status" value="1"/>
</dbReference>
<evidence type="ECO:0000256" key="1">
    <source>
        <dbReference type="ARBA" id="ARBA00007465"/>
    </source>
</evidence>
<dbReference type="EMBL" id="KP298002">
    <property type="protein sequence ID" value="AKG50049.1"/>
    <property type="molecule type" value="Genomic_DNA"/>
</dbReference>
<dbReference type="NCBIfam" id="NF003717">
    <property type="entry name" value="PRK05327.1"/>
    <property type="match status" value="1"/>
</dbReference>
<evidence type="ECO:0000259" key="9">
    <source>
        <dbReference type="SMART" id="SM01390"/>
    </source>
</evidence>
<dbReference type="InterPro" id="IPR036986">
    <property type="entry name" value="S4_RNA-bd_sf"/>
</dbReference>